<proteinExistence type="predicted"/>
<sequence>MERTDPHEEDIRVVEEFKREHRDNIDKYWTEVISYIKWTSTISFGASLWIGTNINSFGNIIAKTLILLSSGLLLLSVILALFVAYSSVTARSIDLIPYNEFFKRCYPSLMGDFPINKGDRPKDYKSAILGMRNPLHDESYLDKYIKWHLIAMTLGIGLFFDGMLLATIPDEKIQLLLNGIANFIL</sequence>
<dbReference type="RefSeq" id="WP_143727248.1">
    <property type="nucleotide sequence ID" value="NZ_FMID01000041.1"/>
</dbReference>
<evidence type="ECO:0000256" key="1">
    <source>
        <dbReference type="SAM" id="Phobius"/>
    </source>
</evidence>
<organism evidence="2 3">
    <name type="scientific">Methanoculleus chikugoensis</name>
    <dbReference type="NCBI Taxonomy" id="118126"/>
    <lineage>
        <taxon>Archaea</taxon>
        <taxon>Methanobacteriati</taxon>
        <taxon>Methanobacteriota</taxon>
        <taxon>Stenosarchaea group</taxon>
        <taxon>Methanomicrobia</taxon>
        <taxon>Methanomicrobiales</taxon>
        <taxon>Methanomicrobiaceae</taxon>
        <taxon>Methanoculleus</taxon>
    </lineage>
</organism>
<feature type="transmembrane region" description="Helical" evidence="1">
    <location>
        <begin position="32"/>
        <end position="52"/>
    </location>
</feature>
<evidence type="ECO:0000313" key="2">
    <source>
        <dbReference type="EMBL" id="SCL75778.1"/>
    </source>
</evidence>
<keyword evidence="1" id="KW-0472">Membrane</keyword>
<accession>A0A1M4MLV6</accession>
<name>A0A1M4MLV6_9EURY</name>
<dbReference type="Proteomes" id="UP000184671">
    <property type="component" value="Unassembled WGS sequence"/>
</dbReference>
<feature type="transmembrane region" description="Helical" evidence="1">
    <location>
        <begin position="64"/>
        <end position="85"/>
    </location>
</feature>
<evidence type="ECO:0000313" key="3">
    <source>
        <dbReference type="Proteomes" id="UP000184671"/>
    </source>
</evidence>
<keyword evidence="1" id="KW-1133">Transmembrane helix</keyword>
<dbReference type="AlphaFoldDB" id="A0A1M4MLV6"/>
<keyword evidence="1" id="KW-0812">Transmembrane</keyword>
<feature type="transmembrane region" description="Helical" evidence="1">
    <location>
        <begin position="147"/>
        <end position="168"/>
    </location>
</feature>
<gene>
    <name evidence="2" type="ORF">L21_1692</name>
</gene>
<dbReference type="EMBL" id="FMID01000041">
    <property type="protein sequence ID" value="SCL75778.1"/>
    <property type="molecule type" value="Genomic_DNA"/>
</dbReference>
<reference evidence="2 3" key="1">
    <citation type="submission" date="2016-08" db="EMBL/GenBank/DDBJ databases">
        <authorList>
            <person name="Seilhamer J.J."/>
        </authorList>
    </citation>
    <scope>NUCLEOTIDE SEQUENCE [LARGE SCALE GENOMIC DNA]</scope>
    <source>
        <strain evidence="2">L21-II-0</strain>
    </source>
</reference>
<protein>
    <submittedName>
        <fullName evidence="2">Uncharacterized protein</fullName>
    </submittedName>
</protein>